<name>A0A1G9DJY2_9STAP</name>
<feature type="transmembrane region" description="Helical" evidence="1">
    <location>
        <begin position="259"/>
        <end position="280"/>
    </location>
</feature>
<dbReference type="GO" id="GO:1902604">
    <property type="term" value="P:p-aminobenzoyl-glutamate transmembrane transport"/>
    <property type="evidence" value="ECO:0007669"/>
    <property type="project" value="InterPro"/>
</dbReference>
<evidence type="ECO:0000256" key="1">
    <source>
        <dbReference type="SAM" id="Phobius"/>
    </source>
</evidence>
<dbReference type="InterPro" id="IPR004697">
    <property type="entry name" value="AbgT"/>
</dbReference>
<feature type="transmembrane region" description="Helical" evidence="1">
    <location>
        <begin position="142"/>
        <end position="160"/>
    </location>
</feature>
<feature type="transmembrane region" description="Helical" evidence="1">
    <location>
        <begin position="469"/>
        <end position="494"/>
    </location>
</feature>
<feature type="transmembrane region" description="Helical" evidence="1">
    <location>
        <begin position="29"/>
        <end position="51"/>
    </location>
</feature>
<accession>A0A1G9DJY2</accession>
<dbReference type="RefSeq" id="WP_092599462.1">
    <property type="nucleotide sequence ID" value="NZ_FNFI01000012.1"/>
</dbReference>
<evidence type="ECO:0000313" key="3">
    <source>
        <dbReference type="Proteomes" id="UP000242700"/>
    </source>
</evidence>
<gene>
    <name evidence="2" type="ORF">SAMN05216187_11262</name>
</gene>
<dbReference type="AlphaFoldDB" id="A0A1G9DJY2"/>
<keyword evidence="1" id="KW-0472">Membrane</keyword>
<dbReference type="OrthoDB" id="3314392at2"/>
<dbReference type="PANTHER" id="PTHR30282:SF0">
    <property type="entry name" value="P-AMINOBENZOYL-GLUTAMATE TRANSPORT PROTEIN"/>
    <property type="match status" value="1"/>
</dbReference>
<reference evidence="3" key="1">
    <citation type="submission" date="2016-10" db="EMBL/GenBank/DDBJ databases">
        <authorList>
            <person name="Varghese N."/>
            <person name="Submissions S."/>
        </authorList>
    </citation>
    <scope>NUCLEOTIDE SEQUENCE [LARGE SCALE GENOMIC DNA]</scope>
    <source>
        <strain evidence="3">CGMCC 1.8911</strain>
    </source>
</reference>
<protein>
    <submittedName>
        <fullName evidence="2">Aminobenzoyl-glutamate transport protein</fullName>
    </submittedName>
</protein>
<dbReference type="STRING" id="586411.SAMN05216187_11262"/>
<feature type="transmembrane region" description="Helical" evidence="1">
    <location>
        <begin position="213"/>
        <end position="231"/>
    </location>
</feature>
<keyword evidence="1" id="KW-0812">Transmembrane</keyword>
<feature type="transmembrane region" description="Helical" evidence="1">
    <location>
        <begin position="342"/>
        <end position="359"/>
    </location>
</feature>
<feature type="transmembrane region" description="Helical" evidence="1">
    <location>
        <begin position="408"/>
        <end position="427"/>
    </location>
</feature>
<keyword evidence="1" id="KW-1133">Transmembrane helix</keyword>
<feature type="transmembrane region" description="Helical" evidence="1">
    <location>
        <begin position="86"/>
        <end position="104"/>
    </location>
</feature>
<feature type="transmembrane region" description="Helical" evidence="1">
    <location>
        <begin position="116"/>
        <end position="136"/>
    </location>
</feature>
<proteinExistence type="predicted"/>
<dbReference type="EMBL" id="FNFI01000012">
    <property type="protein sequence ID" value="SDK64140.1"/>
    <property type="molecule type" value="Genomic_DNA"/>
</dbReference>
<feature type="transmembrane region" description="Helical" evidence="1">
    <location>
        <begin position="439"/>
        <end position="457"/>
    </location>
</feature>
<feature type="transmembrane region" description="Helical" evidence="1">
    <location>
        <begin position="379"/>
        <end position="401"/>
    </location>
</feature>
<dbReference type="PANTHER" id="PTHR30282">
    <property type="entry name" value="P-AMINOBENZOYL GLUTAMATE TRANSPORTER"/>
    <property type="match status" value="1"/>
</dbReference>
<dbReference type="Pfam" id="PF03806">
    <property type="entry name" value="ABG_transport"/>
    <property type="match status" value="1"/>
</dbReference>
<evidence type="ECO:0000313" key="2">
    <source>
        <dbReference type="EMBL" id="SDK64140.1"/>
    </source>
</evidence>
<feature type="transmembrane region" description="Helical" evidence="1">
    <location>
        <begin position="300"/>
        <end position="321"/>
    </location>
</feature>
<organism evidence="2 3">
    <name type="scientific">Jeotgalicoccus aerolatus</name>
    <dbReference type="NCBI Taxonomy" id="709510"/>
    <lineage>
        <taxon>Bacteria</taxon>
        <taxon>Bacillati</taxon>
        <taxon>Bacillota</taxon>
        <taxon>Bacilli</taxon>
        <taxon>Bacillales</taxon>
        <taxon>Staphylococcaceae</taxon>
        <taxon>Jeotgalicoccus</taxon>
    </lineage>
</organism>
<dbReference type="GO" id="GO:0015558">
    <property type="term" value="F:secondary active p-aminobenzoyl-glutamate transmembrane transporter activity"/>
    <property type="evidence" value="ECO:0007669"/>
    <property type="project" value="InterPro"/>
</dbReference>
<sequence>MENEKKKKGIGQSFLDIIEKLGNKLPDPIVLFMIIAGLILVASWITGMLGVSVENPADGETIEAVNLLSGEGIAMILTEAINNFGAFPPLAMVLVVMIGIGIAEKTGYFEALMKRSLEITPTALILPMVIFVGIISNVAGDAGPVILPPIAAMIFIRLGLNPIGGIFMAYAATNGAFAANFILGMTDALAVGFTEPAAQLVNPDYAGNIAMNYYFIAVSAIFLMIIIYFVAKKISIPRLGKYDGPPVDEEPLTNKEKTALMWANITAVIFVLIIAAGALLPNGILRNQETGSILQESPLMDSAVLLITVLFFIPGLVFGLLMKNIDGTKGFAKMLGDSMGSMGQYIVLVFFAAQMLAYFDWSNLGPILAVAGSDFLQSINLTGIPLFIGFILVVALINLLIGSASAKWAILAPVFIPMFMFLGYDPAFTQMLYRVGDSVTNPIAPMMPFLPLIIMYAQRYQKDIKLGTVIANLLPYSIALLITWTIFTIVWYLIGLPVGPNGPINLPQ</sequence>
<dbReference type="Proteomes" id="UP000242700">
    <property type="component" value="Unassembled WGS sequence"/>
</dbReference>
<feature type="transmembrane region" description="Helical" evidence="1">
    <location>
        <begin position="167"/>
        <end position="193"/>
    </location>
</feature>